<dbReference type="RefSeq" id="WP_409121265.1">
    <property type="nucleotide sequence ID" value="NZ_JBJVNI010000006.1"/>
</dbReference>
<proteinExistence type="predicted"/>
<evidence type="ECO:0000256" key="1">
    <source>
        <dbReference type="SAM" id="MobiDB-lite"/>
    </source>
</evidence>
<organism evidence="2 3">
    <name type="scientific">Streptomyces niveiscabiei</name>
    <dbReference type="NCBI Taxonomy" id="164115"/>
    <lineage>
        <taxon>Bacteria</taxon>
        <taxon>Bacillati</taxon>
        <taxon>Actinomycetota</taxon>
        <taxon>Actinomycetes</taxon>
        <taxon>Kitasatosporales</taxon>
        <taxon>Streptomycetaceae</taxon>
        <taxon>Streptomyces</taxon>
    </lineage>
</organism>
<gene>
    <name evidence="2" type="ORF">ACKI18_12175</name>
</gene>
<evidence type="ECO:0008006" key="4">
    <source>
        <dbReference type="Google" id="ProtNLM"/>
    </source>
</evidence>
<dbReference type="EMBL" id="JBJVNI010000006">
    <property type="protein sequence ID" value="MFM9609464.1"/>
    <property type="molecule type" value="Genomic_DNA"/>
</dbReference>
<reference evidence="2 3" key="1">
    <citation type="submission" date="2024-12" db="EMBL/GenBank/DDBJ databases">
        <title>Forecasting of Potato common scab and diversities of Pathogenic streptomyces spp. in china.</title>
        <authorList>
            <person name="Handique U."/>
            <person name="Wu J."/>
        </authorList>
    </citation>
    <scope>NUCLEOTIDE SEQUENCE [LARGE SCALE GENOMIC DNA]</scope>
    <source>
        <strain evidence="2 3">ZRIMU1530</strain>
    </source>
</reference>
<name>A0ABW9HN25_9ACTN</name>
<evidence type="ECO:0000313" key="3">
    <source>
        <dbReference type="Proteomes" id="UP001631957"/>
    </source>
</evidence>
<keyword evidence="3" id="KW-1185">Reference proteome</keyword>
<comment type="caution">
    <text evidence="2">The sequence shown here is derived from an EMBL/GenBank/DDBJ whole genome shotgun (WGS) entry which is preliminary data.</text>
</comment>
<evidence type="ECO:0000313" key="2">
    <source>
        <dbReference type="EMBL" id="MFM9609464.1"/>
    </source>
</evidence>
<accession>A0ABW9HN25</accession>
<feature type="region of interest" description="Disordered" evidence="1">
    <location>
        <begin position="34"/>
        <end position="71"/>
    </location>
</feature>
<protein>
    <recommendedName>
        <fullName evidence="4">Secreted protein</fullName>
    </recommendedName>
</protein>
<sequence>MNPLQKISAFGAALTVSFGAAYGVGAVVGPFDSGTDAESSAHQSDSHGSGSHEGGGSEESDGRSNPLVPAGLQVSEGGYTLDLESGALAADRAGVIRFTVRGTDGRPVTSYQVEHEKELHLIVASRDLTEYRHLHPTRAADGMWSTPVTLTEPGSYRVFADFTPGGGKENLTLGSDLTVAGAYAAEQVPAQVNRVTVDGYTVALDGELAAGKGSELRFTVSKEGKPVRLEPYLGANGHLVALRAGDLAYLHVHPHDDEGGAAEVRFTADVPSTGTYRLFLDFKADGKVRTAAFTAGTDQHSHG</sequence>
<dbReference type="Proteomes" id="UP001631957">
    <property type="component" value="Unassembled WGS sequence"/>
</dbReference>